<keyword evidence="4 10" id="KW-0479">Metal-binding</keyword>
<keyword evidence="7 10" id="KW-0472">Membrane</keyword>
<dbReference type="GO" id="GO:0016463">
    <property type="term" value="F:P-type zinc transporter activity"/>
    <property type="evidence" value="ECO:0007669"/>
    <property type="project" value="UniProtKB-EC"/>
</dbReference>
<evidence type="ECO:0000256" key="4">
    <source>
        <dbReference type="ARBA" id="ARBA00022723"/>
    </source>
</evidence>
<dbReference type="AlphaFoldDB" id="A0A9D1IMB2"/>
<dbReference type="GO" id="GO:0016887">
    <property type="term" value="F:ATP hydrolysis activity"/>
    <property type="evidence" value="ECO:0007669"/>
    <property type="project" value="InterPro"/>
</dbReference>
<dbReference type="InterPro" id="IPR023298">
    <property type="entry name" value="ATPase_P-typ_TM_dom_sf"/>
</dbReference>
<dbReference type="InterPro" id="IPR023214">
    <property type="entry name" value="HAD_sf"/>
</dbReference>
<reference evidence="12" key="1">
    <citation type="submission" date="2020-10" db="EMBL/GenBank/DDBJ databases">
        <authorList>
            <person name="Gilroy R."/>
        </authorList>
    </citation>
    <scope>NUCLEOTIDE SEQUENCE</scope>
    <source>
        <strain evidence="12">17073</strain>
    </source>
</reference>
<keyword evidence="10" id="KW-0547">Nucleotide-binding</keyword>
<organism evidence="12 13">
    <name type="scientific">Candidatus Limisoma intestinavium</name>
    <dbReference type="NCBI Taxonomy" id="2840856"/>
    <lineage>
        <taxon>Bacteria</taxon>
        <taxon>Pseudomonadati</taxon>
        <taxon>Bacteroidota</taxon>
        <taxon>Bacteroidia</taxon>
        <taxon>Bacteroidales</taxon>
        <taxon>Candidatus Limisoma</taxon>
    </lineage>
</organism>
<dbReference type="PANTHER" id="PTHR48085">
    <property type="entry name" value="CADMIUM/ZINC-TRANSPORTING ATPASE HMA2-RELATED"/>
    <property type="match status" value="1"/>
</dbReference>
<dbReference type="Pfam" id="PF00702">
    <property type="entry name" value="Hydrolase"/>
    <property type="match status" value="1"/>
</dbReference>
<dbReference type="InterPro" id="IPR001757">
    <property type="entry name" value="P_typ_ATPase"/>
</dbReference>
<evidence type="ECO:0000256" key="1">
    <source>
        <dbReference type="ARBA" id="ARBA00004370"/>
    </source>
</evidence>
<dbReference type="SUPFAM" id="SSF81653">
    <property type="entry name" value="Calcium ATPase, transduction domain A"/>
    <property type="match status" value="1"/>
</dbReference>
<comment type="catalytic activity">
    <reaction evidence="9">
        <text>Zn(2+)(in) + ATP + H2O = Zn(2+)(out) + ADP + phosphate + H(+)</text>
        <dbReference type="Rhea" id="RHEA:20621"/>
        <dbReference type="ChEBI" id="CHEBI:15377"/>
        <dbReference type="ChEBI" id="CHEBI:15378"/>
        <dbReference type="ChEBI" id="CHEBI:29105"/>
        <dbReference type="ChEBI" id="CHEBI:30616"/>
        <dbReference type="ChEBI" id="CHEBI:43474"/>
        <dbReference type="ChEBI" id="CHEBI:456216"/>
        <dbReference type="EC" id="7.2.2.12"/>
    </reaction>
</comment>
<proteinExistence type="inferred from homology"/>
<dbReference type="InterPro" id="IPR008250">
    <property type="entry name" value="ATPase_P-typ_transduc_dom_A_sf"/>
</dbReference>
<evidence type="ECO:0000313" key="13">
    <source>
        <dbReference type="Proteomes" id="UP000824076"/>
    </source>
</evidence>
<gene>
    <name evidence="12" type="primary">cadA</name>
    <name evidence="12" type="ORF">IAD18_05860</name>
</gene>
<evidence type="ECO:0000256" key="8">
    <source>
        <dbReference type="ARBA" id="ARBA00039097"/>
    </source>
</evidence>
<sequence>MCKNSCGINARECHSHGESHRAWRQTALQAFSAAMLAGGIAAQASEWLWFSPAVAFAWFAAAWLPVALPVLKEAFDSIRKKDFFNEFSLMLIASIGAFAIGEYPEGVAVMLFYSIGEALQDKAVARARRNISALVDMRPKEATVVRGGKAESVPPESIAVGEEIIVKTGERVPLDGVLLDRDAVFDTAALTGESMPRRIKRDETVLAGMLPTSSATRLRVAKKHADSALSRIMEMVEHAAERKAPTELFIRRFARVYTPAVTALALLIVVLPYLWSLAFGTSYVFEEWLYRGLVFLVISCPCALVVSIPLGYFGGIGAASRLGILFKGGNYVDATAKITAMAFDKTGTLTEGAFAVAETHCTADFDKKELIRLIATAESSSTHPIAKAIGAEAERLGLAVGQPENVDETAGYGLEAEAWGRTVLAGTAQLLERHGIHIGQRFDDNAATTVYCAVDGKYAGCFLLSDKAKPDAAETISQLRKEGVRTLAIFSGDRQAVVSHFGKQIGVDEAYGDLLPEDKVARFEQFKKQCGGVVAYVGDGINDAPVLAMSDVSFAMGGIGSDAAVETADVVIETDRPSRLIDAVRIGKTTVKIVRQNIVLALGVKAIVLALGSAGFANLWAAVFADVGVALLAICNALRVQRAAK</sequence>
<dbReference type="InterPro" id="IPR027256">
    <property type="entry name" value="P-typ_ATPase_IB"/>
</dbReference>
<dbReference type="Pfam" id="PF00122">
    <property type="entry name" value="E1-E2_ATPase"/>
    <property type="match status" value="1"/>
</dbReference>
<dbReference type="SFLD" id="SFLDS00003">
    <property type="entry name" value="Haloacid_Dehalogenase"/>
    <property type="match status" value="1"/>
</dbReference>
<protein>
    <recommendedName>
        <fullName evidence="8">P-type Zn(2+) transporter</fullName>
        <ecNumber evidence="8">7.2.2.12</ecNumber>
    </recommendedName>
</protein>
<dbReference type="Gene3D" id="3.40.1110.10">
    <property type="entry name" value="Calcium-transporting ATPase, cytoplasmic domain N"/>
    <property type="match status" value="1"/>
</dbReference>
<dbReference type="InterPro" id="IPR018303">
    <property type="entry name" value="ATPase_P-typ_P_site"/>
</dbReference>
<dbReference type="GO" id="GO:0046872">
    <property type="term" value="F:metal ion binding"/>
    <property type="evidence" value="ECO:0007669"/>
    <property type="project" value="UniProtKB-KW"/>
</dbReference>
<dbReference type="InterPro" id="IPR044492">
    <property type="entry name" value="P_typ_ATPase_HD_dom"/>
</dbReference>
<evidence type="ECO:0000256" key="3">
    <source>
        <dbReference type="ARBA" id="ARBA00022692"/>
    </source>
</evidence>
<dbReference type="SFLD" id="SFLDF00027">
    <property type="entry name" value="p-type_atpase"/>
    <property type="match status" value="1"/>
</dbReference>
<keyword evidence="3 10" id="KW-0812">Transmembrane</keyword>
<feature type="transmembrane region" description="Helical" evidence="10">
    <location>
        <begin position="256"/>
        <end position="276"/>
    </location>
</feature>
<dbReference type="SUPFAM" id="SSF81665">
    <property type="entry name" value="Calcium ATPase, transmembrane domain M"/>
    <property type="match status" value="1"/>
</dbReference>
<keyword evidence="6 10" id="KW-1133">Transmembrane helix</keyword>
<reference evidence="12" key="2">
    <citation type="journal article" date="2021" name="PeerJ">
        <title>Extensive microbial diversity within the chicken gut microbiome revealed by metagenomics and culture.</title>
        <authorList>
            <person name="Gilroy R."/>
            <person name="Ravi A."/>
            <person name="Getino M."/>
            <person name="Pursley I."/>
            <person name="Horton D.L."/>
            <person name="Alikhan N.F."/>
            <person name="Baker D."/>
            <person name="Gharbi K."/>
            <person name="Hall N."/>
            <person name="Watson M."/>
            <person name="Adriaenssens E.M."/>
            <person name="Foster-Nyarko E."/>
            <person name="Jarju S."/>
            <person name="Secka A."/>
            <person name="Antonio M."/>
            <person name="Oren A."/>
            <person name="Chaudhuri R.R."/>
            <person name="La Ragione R."/>
            <person name="Hildebrand F."/>
            <person name="Pallen M.J."/>
        </authorList>
    </citation>
    <scope>NUCLEOTIDE SEQUENCE</scope>
    <source>
        <strain evidence="12">17073</strain>
    </source>
</reference>
<comment type="similarity">
    <text evidence="2 10">Belongs to the cation transport ATPase (P-type) (TC 3.A.3) family. Type IB subfamily.</text>
</comment>
<evidence type="ECO:0000256" key="7">
    <source>
        <dbReference type="ARBA" id="ARBA00023136"/>
    </source>
</evidence>
<dbReference type="NCBIfam" id="TIGR01494">
    <property type="entry name" value="ATPase_P-type"/>
    <property type="match status" value="1"/>
</dbReference>
<feature type="transmembrane region" description="Helical" evidence="10">
    <location>
        <begin position="50"/>
        <end position="71"/>
    </location>
</feature>
<dbReference type="EMBL" id="DVMS01000166">
    <property type="protein sequence ID" value="HIU39171.1"/>
    <property type="molecule type" value="Genomic_DNA"/>
</dbReference>
<dbReference type="InterPro" id="IPR059000">
    <property type="entry name" value="ATPase_P-type_domA"/>
</dbReference>
<keyword evidence="5" id="KW-1278">Translocase</keyword>
<dbReference type="Gene3D" id="2.70.150.10">
    <property type="entry name" value="Calcium-transporting ATPase, cytoplasmic transduction domain A"/>
    <property type="match status" value="1"/>
</dbReference>
<dbReference type="NCBIfam" id="TIGR01512">
    <property type="entry name" value="ATPase-IB2_Cd"/>
    <property type="match status" value="1"/>
</dbReference>
<evidence type="ECO:0000256" key="6">
    <source>
        <dbReference type="ARBA" id="ARBA00022989"/>
    </source>
</evidence>
<dbReference type="InterPro" id="IPR036412">
    <property type="entry name" value="HAD-like_sf"/>
</dbReference>
<dbReference type="SFLD" id="SFLDG00002">
    <property type="entry name" value="C1.7:_P-type_atpase_like"/>
    <property type="match status" value="1"/>
</dbReference>
<comment type="subcellular location">
    <subcellularLocation>
        <location evidence="10">Cell membrane</location>
    </subcellularLocation>
    <subcellularLocation>
        <location evidence="1">Membrane</location>
    </subcellularLocation>
</comment>
<feature type="transmembrane region" description="Helical" evidence="10">
    <location>
        <begin position="622"/>
        <end position="640"/>
    </location>
</feature>
<evidence type="ECO:0000256" key="10">
    <source>
        <dbReference type="RuleBase" id="RU362081"/>
    </source>
</evidence>
<dbReference type="SUPFAM" id="SSF56784">
    <property type="entry name" value="HAD-like"/>
    <property type="match status" value="1"/>
</dbReference>
<name>A0A9D1IMB2_9BACT</name>
<comment type="caution">
    <text evidence="12">The sequence shown here is derived from an EMBL/GenBank/DDBJ whole genome shotgun (WGS) entry which is preliminary data.</text>
</comment>
<evidence type="ECO:0000256" key="2">
    <source>
        <dbReference type="ARBA" id="ARBA00006024"/>
    </source>
</evidence>
<feature type="domain" description="P-type ATPase A" evidence="11">
    <location>
        <begin position="137"/>
        <end position="237"/>
    </location>
</feature>
<evidence type="ECO:0000256" key="9">
    <source>
        <dbReference type="ARBA" id="ARBA00047308"/>
    </source>
</evidence>
<dbReference type="PANTHER" id="PTHR48085:SF5">
    <property type="entry name" value="CADMIUM_ZINC-TRANSPORTING ATPASE HMA4-RELATED"/>
    <property type="match status" value="1"/>
</dbReference>
<dbReference type="InterPro" id="IPR051014">
    <property type="entry name" value="Cation_Transport_ATPase_IB"/>
</dbReference>
<dbReference type="EC" id="7.2.2.12" evidence="8"/>
<dbReference type="InterPro" id="IPR023299">
    <property type="entry name" value="ATPase_P-typ_cyto_dom_N"/>
</dbReference>
<dbReference type="PRINTS" id="PR00119">
    <property type="entry name" value="CATATPASE"/>
</dbReference>
<feature type="transmembrane region" description="Helical" evidence="10">
    <location>
        <begin position="598"/>
        <end position="616"/>
    </location>
</feature>
<accession>A0A9D1IMB2</accession>
<dbReference type="GO" id="GO:0005886">
    <property type="term" value="C:plasma membrane"/>
    <property type="evidence" value="ECO:0007669"/>
    <property type="project" value="UniProtKB-SubCell"/>
</dbReference>
<evidence type="ECO:0000256" key="5">
    <source>
        <dbReference type="ARBA" id="ARBA00022967"/>
    </source>
</evidence>
<feature type="transmembrane region" description="Helical" evidence="10">
    <location>
        <begin position="288"/>
        <end position="313"/>
    </location>
</feature>
<evidence type="ECO:0000259" key="11">
    <source>
        <dbReference type="Pfam" id="PF00122"/>
    </source>
</evidence>
<keyword evidence="10" id="KW-1003">Cell membrane</keyword>
<evidence type="ECO:0000313" key="12">
    <source>
        <dbReference type="EMBL" id="HIU39171.1"/>
    </source>
</evidence>
<dbReference type="GO" id="GO:0005524">
    <property type="term" value="F:ATP binding"/>
    <property type="evidence" value="ECO:0007669"/>
    <property type="project" value="UniProtKB-UniRule"/>
</dbReference>
<dbReference type="Gene3D" id="3.40.50.1000">
    <property type="entry name" value="HAD superfamily/HAD-like"/>
    <property type="match status" value="1"/>
</dbReference>
<dbReference type="GO" id="GO:0015086">
    <property type="term" value="F:cadmium ion transmembrane transporter activity"/>
    <property type="evidence" value="ECO:0007669"/>
    <property type="project" value="TreeGrafter"/>
</dbReference>
<dbReference type="NCBIfam" id="TIGR01525">
    <property type="entry name" value="ATPase-IB_hvy"/>
    <property type="match status" value="1"/>
</dbReference>
<keyword evidence="10" id="KW-0067">ATP-binding</keyword>
<dbReference type="Proteomes" id="UP000824076">
    <property type="component" value="Unassembled WGS sequence"/>
</dbReference>
<dbReference type="PROSITE" id="PS00154">
    <property type="entry name" value="ATPASE_E1_E2"/>
    <property type="match status" value="1"/>
</dbReference>